<keyword evidence="3" id="KW-0813">Transport</keyword>
<feature type="compositionally biased region" description="Acidic residues" evidence="7">
    <location>
        <begin position="959"/>
        <end position="976"/>
    </location>
</feature>
<proteinExistence type="predicted"/>
<feature type="compositionally biased region" description="Basic and acidic residues" evidence="7">
    <location>
        <begin position="939"/>
        <end position="958"/>
    </location>
</feature>
<name>A0ABP1FQE5_9CHLO</name>
<protein>
    <submittedName>
        <fullName evidence="9">G3058 protein</fullName>
    </submittedName>
</protein>
<feature type="region of interest" description="Disordered" evidence="7">
    <location>
        <begin position="887"/>
        <end position="976"/>
    </location>
</feature>
<dbReference type="InterPro" id="IPR001494">
    <property type="entry name" value="Importin-beta_N"/>
</dbReference>
<dbReference type="PANTHER" id="PTHR10997">
    <property type="entry name" value="IMPORTIN-7, 8, 11"/>
    <property type="match status" value="1"/>
</dbReference>
<evidence type="ECO:0000313" key="10">
    <source>
        <dbReference type="Proteomes" id="UP001497392"/>
    </source>
</evidence>
<dbReference type="Pfam" id="PF03810">
    <property type="entry name" value="IBN_N"/>
    <property type="match status" value="1"/>
</dbReference>
<keyword evidence="6" id="KW-0539">Nucleus</keyword>
<evidence type="ECO:0000256" key="1">
    <source>
        <dbReference type="ARBA" id="ARBA00004123"/>
    </source>
</evidence>
<dbReference type="PROSITE" id="PS50166">
    <property type="entry name" value="IMPORTIN_B_NT"/>
    <property type="match status" value="1"/>
</dbReference>
<evidence type="ECO:0000313" key="9">
    <source>
        <dbReference type="EMBL" id="CAL5220954.1"/>
    </source>
</evidence>
<evidence type="ECO:0000256" key="3">
    <source>
        <dbReference type="ARBA" id="ARBA00022448"/>
    </source>
</evidence>
<evidence type="ECO:0000256" key="7">
    <source>
        <dbReference type="SAM" id="MobiDB-lite"/>
    </source>
</evidence>
<sequence>MSTNPEQRKAGEATLEQFQHVPGQLVNLLRVAVEDSLDVGIRQVAAITFKNATRKDWDPLEGPSPIPDSDKAAVRDNLLEGVMRAPPLVRTQLGESIKAIASKDFPEHWPGLLPAVLQNLSSQDHGRLYGALFALRILARKYEFKDEEDRAPLTGIVNGAFPVLLQLFQSLLASKSPAVEIAELQKLVLKIFWSATYMGIPALLLQEPQFVGWMTSLLQAVKQPVPQEGQPADLQDRKSWPWWKAKKWMLHISHRLFQRYGDPKLTNPGTPERAFAELWKQHCSSQFLEAHLSLLASIPQGHYIAPRVTNLALQYITTGVALSSPWKTMKPHMQSLMANVVFPLCCFDDEDQELWDEDPQEYIRKGYDVMEEMYNAKTAAMNFVQEVCKVRQKGNLADFMSICIGVMNEYKAAGANATKEQSRRIDGAFLAVGGLNDILRATAPYKTQLEPMLQQYVLPCFDAPAGHVRAKACWVAQQYADVKFAEGRGRGATFMQLFQKTLERLNDPDLPVRVDAVAALRNLVDAFHEDDLPSIQPLIPNLLNQLFALMNEVESEDVVFALETIVENFGSEMAPFAVGLCQHLSQAFWRLQESAEDDDADDGEGLMAAYGCMRALSTVLDSVSSMSTLFPELEAILFPLMQRLTSTEGQDVFEEVLELISYFTYFSPSISQRMWSLWPQIIQCFYEWAVDYLDHISGALENYVCKGTQHFLAGQNPSYLQQLNEMVEKALTTMDLNDEDAGNAPHLLDVVMQNCRGHVDSYIGSYISLALTRLPSAEQNLLKDKLMNVVANAIYYNPVLALQQLQQQGKLQHFFATWFQMVFAKKKKTEGPKHFRRLCDKKINALAMAAVLTVPDEALPREITAGLGQLMAGLLKLLTTLKAQQDVALDEDEDEEDDQEEDLVSESEDEEGAFDADEAADEDGNLGDDEDADGGVDDAYIKRLERESRRLKGRRHEESDSEDEWTDEEDDSEALDTADPFLYFADTLRAVQMQHPARFQALTASMDGGSQAALQGMMQHAEEVRLKPAREE</sequence>
<accession>A0ABP1FQE5</accession>
<dbReference type="EMBL" id="CAXHTA020000004">
    <property type="protein sequence ID" value="CAL5220954.1"/>
    <property type="molecule type" value="Genomic_DNA"/>
</dbReference>
<evidence type="ECO:0000256" key="5">
    <source>
        <dbReference type="ARBA" id="ARBA00022927"/>
    </source>
</evidence>
<evidence type="ECO:0000256" key="6">
    <source>
        <dbReference type="ARBA" id="ARBA00023242"/>
    </source>
</evidence>
<evidence type="ECO:0000259" key="8">
    <source>
        <dbReference type="PROSITE" id="PS50166"/>
    </source>
</evidence>
<dbReference type="SUPFAM" id="SSF48371">
    <property type="entry name" value="ARM repeat"/>
    <property type="match status" value="1"/>
</dbReference>
<organism evidence="9 10">
    <name type="scientific">Coccomyxa viridis</name>
    <dbReference type="NCBI Taxonomy" id="1274662"/>
    <lineage>
        <taxon>Eukaryota</taxon>
        <taxon>Viridiplantae</taxon>
        <taxon>Chlorophyta</taxon>
        <taxon>core chlorophytes</taxon>
        <taxon>Trebouxiophyceae</taxon>
        <taxon>Trebouxiophyceae incertae sedis</taxon>
        <taxon>Coccomyxaceae</taxon>
        <taxon>Coccomyxa</taxon>
    </lineage>
</organism>
<dbReference type="PANTHER" id="PTHR10997:SF18">
    <property type="entry name" value="D-IMPORTIN 7_RANBP7"/>
    <property type="match status" value="1"/>
</dbReference>
<reference evidence="9 10" key="1">
    <citation type="submission" date="2024-06" db="EMBL/GenBank/DDBJ databases">
        <authorList>
            <person name="Kraege A."/>
            <person name="Thomma B."/>
        </authorList>
    </citation>
    <scope>NUCLEOTIDE SEQUENCE [LARGE SCALE GENOMIC DNA]</scope>
</reference>
<dbReference type="Proteomes" id="UP001497392">
    <property type="component" value="Unassembled WGS sequence"/>
</dbReference>
<feature type="compositionally biased region" description="Acidic residues" evidence="7">
    <location>
        <begin position="888"/>
        <end position="936"/>
    </location>
</feature>
<keyword evidence="10" id="KW-1185">Reference proteome</keyword>
<dbReference type="SMART" id="SM00913">
    <property type="entry name" value="IBN_N"/>
    <property type="match status" value="1"/>
</dbReference>
<comment type="caution">
    <text evidence="9">The sequence shown here is derived from an EMBL/GenBank/DDBJ whole genome shotgun (WGS) entry which is preliminary data.</text>
</comment>
<keyword evidence="5" id="KW-0653">Protein transport</keyword>
<dbReference type="InterPro" id="IPR011989">
    <property type="entry name" value="ARM-like"/>
</dbReference>
<gene>
    <name evidence="9" type="primary">g3058</name>
    <name evidence="9" type="ORF">VP750_LOCUS2613</name>
</gene>
<feature type="domain" description="Importin N-terminal" evidence="8">
    <location>
        <begin position="11"/>
        <end position="84"/>
    </location>
</feature>
<keyword evidence="4" id="KW-0963">Cytoplasm</keyword>
<evidence type="ECO:0000256" key="2">
    <source>
        <dbReference type="ARBA" id="ARBA00004496"/>
    </source>
</evidence>
<dbReference type="InterPro" id="IPR016024">
    <property type="entry name" value="ARM-type_fold"/>
</dbReference>
<dbReference type="Gene3D" id="1.25.10.10">
    <property type="entry name" value="Leucine-rich Repeat Variant"/>
    <property type="match status" value="1"/>
</dbReference>
<comment type="subcellular location">
    <subcellularLocation>
        <location evidence="2">Cytoplasm</location>
    </subcellularLocation>
    <subcellularLocation>
        <location evidence="1">Nucleus</location>
    </subcellularLocation>
</comment>
<evidence type="ECO:0000256" key="4">
    <source>
        <dbReference type="ARBA" id="ARBA00022490"/>
    </source>
</evidence>